<gene>
    <name evidence="13" type="primary">LOC109076482</name>
</gene>
<dbReference type="GO" id="GO:0071222">
    <property type="term" value="P:cellular response to lipopolysaccharide"/>
    <property type="evidence" value="ECO:0007669"/>
    <property type="project" value="TreeGrafter"/>
</dbReference>
<evidence type="ECO:0000256" key="4">
    <source>
        <dbReference type="ARBA" id="ARBA00022729"/>
    </source>
</evidence>
<keyword evidence="8" id="KW-0675">Receptor</keyword>
<keyword evidence="9" id="KW-0325">Glycoprotein</keyword>
<proteinExistence type="predicted"/>
<accession>A0A9Q9Z9E6</accession>
<dbReference type="GO" id="GO:0042102">
    <property type="term" value="P:positive regulation of T cell proliferation"/>
    <property type="evidence" value="ECO:0007669"/>
    <property type="project" value="TreeGrafter"/>
</dbReference>
<dbReference type="AlphaFoldDB" id="A0A9Q9Z9E6"/>
<dbReference type="SMART" id="SM00409">
    <property type="entry name" value="IG"/>
    <property type="match status" value="2"/>
</dbReference>
<evidence type="ECO:0000256" key="1">
    <source>
        <dbReference type="ARBA" id="ARBA00004251"/>
    </source>
</evidence>
<organism evidence="13">
    <name type="scientific">Cyprinus carpio</name>
    <name type="common">Common carp</name>
    <dbReference type="NCBI Taxonomy" id="7962"/>
    <lineage>
        <taxon>Eukaryota</taxon>
        <taxon>Metazoa</taxon>
        <taxon>Chordata</taxon>
        <taxon>Craniata</taxon>
        <taxon>Vertebrata</taxon>
        <taxon>Euteleostomi</taxon>
        <taxon>Actinopterygii</taxon>
        <taxon>Neopterygii</taxon>
        <taxon>Teleostei</taxon>
        <taxon>Ostariophysi</taxon>
        <taxon>Cypriniformes</taxon>
        <taxon>Cyprinidae</taxon>
        <taxon>Cyprininae</taxon>
        <taxon>Cyprinus</taxon>
    </lineage>
</organism>
<dbReference type="Pfam" id="PF05729">
    <property type="entry name" value="NACHT"/>
    <property type="match status" value="1"/>
</dbReference>
<evidence type="ECO:0000256" key="5">
    <source>
        <dbReference type="ARBA" id="ARBA00022989"/>
    </source>
</evidence>
<sequence length="548" mass="61518">MSRAHGRARALKAFTSAALRRIKAKITSSQAPAHVRHSSLRVMRGTLVVIFQALLWPVSASALFTVSLQESNYEAKLHEDVRLECLFSSVESPSNLTVIWSRVEPKQAVEVYRLERGKENHLYTSAMFIQRAQLIHEQLKKNRAVLHLKKLQIKDSGTYRCIVKVKDDGDYKQVTLSVTAPYAPIKKAIMKTGQDEVELSCESQGFPSAQVIWSGGQQHTNLTEMSNSTTRSTDEDLIHIISKLTVKRDLVNNYTCSFLVKGETQQTATFSIPDELPSHCSTPYVWIVAVVVVLLAIVFISVILRKRKNGQKNRLNESSKCAFLFPHASSATTDSLLTVNENTLQICDMNTEESTEKPQSLRNVLIRQYSQLYTNAEMKSTLVSYALLNKEGRSLHISSILPDKKETILLLGEPGSGKASVAQILSSCWAESTMTDPFNIRRLHLVFHVDCSRAKGDFFQVVKSNISHEKPLDVSEFRETLLGTTDCLLILDGYQEGNKDLDETLEWFLTERQTCRVLVTSHPGKCPALEKNTRTVFQLIQKPDESGS</sequence>
<dbReference type="InterPro" id="IPR051713">
    <property type="entry name" value="T-cell_Activation_Regulation"/>
</dbReference>
<dbReference type="Pfam" id="PF07686">
    <property type="entry name" value="V-set"/>
    <property type="match status" value="1"/>
</dbReference>
<keyword evidence="3 11" id="KW-0812">Transmembrane</keyword>
<dbReference type="InterPro" id="IPR003599">
    <property type="entry name" value="Ig_sub"/>
</dbReference>
<dbReference type="GeneID" id="109076482"/>
<dbReference type="GO" id="GO:0009897">
    <property type="term" value="C:external side of plasma membrane"/>
    <property type="evidence" value="ECO:0007669"/>
    <property type="project" value="TreeGrafter"/>
</dbReference>
<keyword evidence="5 11" id="KW-1133">Transmembrane helix</keyword>
<dbReference type="PANTHER" id="PTHR25466:SF3">
    <property type="entry name" value="PROGRAMMED CELL DEATH 1 LIGAND 1"/>
    <property type="match status" value="1"/>
</dbReference>
<dbReference type="PROSITE" id="PS50835">
    <property type="entry name" value="IG_LIKE"/>
    <property type="match status" value="2"/>
</dbReference>
<evidence type="ECO:0000313" key="13">
    <source>
        <dbReference type="RefSeq" id="XP_042634459.1"/>
    </source>
</evidence>
<dbReference type="Proteomes" id="UP001155660">
    <property type="component" value="Chromosome A21"/>
</dbReference>
<dbReference type="GO" id="GO:0042130">
    <property type="term" value="P:negative regulation of T cell proliferation"/>
    <property type="evidence" value="ECO:0007669"/>
    <property type="project" value="TreeGrafter"/>
</dbReference>
<evidence type="ECO:0000256" key="6">
    <source>
        <dbReference type="ARBA" id="ARBA00023136"/>
    </source>
</evidence>
<feature type="domain" description="Ig-like" evidence="12">
    <location>
        <begin position="57"/>
        <end position="177"/>
    </location>
</feature>
<evidence type="ECO:0000256" key="11">
    <source>
        <dbReference type="SAM" id="Phobius"/>
    </source>
</evidence>
<evidence type="ECO:0000256" key="9">
    <source>
        <dbReference type="ARBA" id="ARBA00023180"/>
    </source>
</evidence>
<keyword evidence="7" id="KW-1015">Disulfide bond</keyword>
<dbReference type="InterPro" id="IPR013106">
    <property type="entry name" value="Ig_V-set"/>
</dbReference>
<dbReference type="KEGG" id="ccar:109076482"/>
<keyword evidence="10" id="KW-0393">Immunoglobulin domain</keyword>
<comment type="subcellular location">
    <subcellularLocation>
        <location evidence="1">Cell membrane</location>
        <topology evidence="1">Single-pass type I membrane protein</topology>
    </subcellularLocation>
</comment>
<dbReference type="InterPro" id="IPR007110">
    <property type="entry name" value="Ig-like_dom"/>
</dbReference>
<evidence type="ECO:0000259" key="12">
    <source>
        <dbReference type="PROSITE" id="PS50835"/>
    </source>
</evidence>
<name>A0A9Q9Z9E6_CYPCA</name>
<keyword evidence="4" id="KW-0732">Signal</keyword>
<evidence type="ECO:0000256" key="3">
    <source>
        <dbReference type="ARBA" id="ARBA00022692"/>
    </source>
</evidence>
<keyword evidence="2" id="KW-1003">Cell membrane</keyword>
<dbReference type="GO" id="GO:0031295">
    <property type="term" value="P:T cell costimulation"/>
    <property type="evidence" value="ECO:0007669"/>
    <property type="project" value="TreeGrafter"/>
</dbReference>
<evidence type="ECO:0000256" key="2">
    <source>
        <dbReference type="ARBA" id="ARBA00022475"/>
    </source>
</evidence>
<feature type="transmembrane region" description="Helical" evidence="11">
    <location>
        <begin position="284"/>
        <end position="304"/>
    </location>
</feature>
<evidence type="ECO:0000256" key="10">
    <source>
        <dbReference type="ARBA" id="ARBA00023319"/>
    </source>
</evidence>
<dbReference type="GO" id="GO:0006955">
    <property type="term" value="P:immune response"/>
    <property type="evidence" value="ECO:0007669"/>
    <property type="project" value="TreeGrafter"/>
</dbReference>
<dbReference type="RefSeq" id="XP_042634459.1">
    <property type="nucleotide sequence ID" value="XM_042778525.1"/>
</dbReference>
<reference evidence="13" key="1">
    <citation type="submission" date="2025-08" db="UniProtKB">
        <authorList>
            <consortium name="RefSeq"/>
        </authorList>
    </citation>
    <scope>IDENTIFICATION</scope>
    <source>
        <tissue evidence="13">Muscle</tissue>
    </source>
</reference>
<keyword evidence="6 11" id="KW-0472">Membrane</keyword>
<dbReference type="SMART" id="SM00406">
    <property type="entry name" value="IGv"/>
    <property type="match status" value="1"/>
</dbReference>
<dbReference type="OrthoDB" id="8680608at2759"/>
<evidence type="ECO:0000256" key="8">
    <source>
        <dbReference type="ARBA" id="ARBA00023170"/>
    </source>
</evidence>
<feature type="domain" description="Ig-like" evidence="12">
    <location>
        <begin position="181"/>
        <end position="271"/>
    </location>
</feature>
<dbReference type="InterPro" id="IPR007111">
    <property type="entry name" value="NACHT_NTPase"/>
</dbReference>
<evidence type="ECO:0000256" key="7">
    <source>
        <dbReference type="ARBA" id="ARBA00023157"/>
    </source>
</evidence>
<protein>
    <submittedName>
        <fullName evidence="13">T-lymphocyte activation antigen CD86-like isoform X1</fullName>
    </submittedName>
</protein>
<dbReference type="PANTHER" id="PTHR25466">
    <property type="entry name" value="T-LYMPHOCYTE ACTIVATION ANTIGEN"/>
    <property type="match status" value="1"/>
</dbReference>
<dbReference type="GO" id="GO:0007166">
    <property type="term" value="P:cell surface receptor signaling pathway"/>
    <property type="evidence" value="ECO:0007669"/>
    <property type="project" value="TreeGrafter"/>
</dbReference>